<name>A0AAD6ZKR6_9AGAR</name>
<dbReference type="Proteomes" id="UP001218218">
    <property type="component" value="Unassembled WGS sequence"/>
</dbReference>
<evidence type="ECO:0000313" key="3">
    <source>
        <dbReference type="Proteomes" id="UP001218218"/>
    </source>
</evidence>
<organism evidence="2 3">
    <name type="scientific">Mycena albidolilacea</name>
    <dbReference type="NCBI Taxonomy" id="1033008"/>
    <lineage>
        <taxon>Eukaryota</taxon>
        <taxon>Fungi</taxon>
        <taxon>Dikarya</taxon>
        <taxon>Basidiomycota</taxon>
        <taxon>Agaricomycotina</taxon>
        <taxon>Agaricomycetes</taxon>
        <taxon>Agaricomycetidae</taxon>
        <taxon>Agaricales</taxon>
        <taxon>Marasmiineae</taxon>
        <taxon>Mycenaceae</taxon>
        <taxon>Mycena</taxon>
    </lineage>
</organism>
<dbReference type="AlphaFoldDB" id="A0AAD6ZKR6"/>
<dbReference type="InterPro" id="IPR014756">
    <property type="entry name" value="Ig_E-set"/>
</dbReference>
<keyword evidence="3" id="KW-1185">Reference proteome</keyword>
<dbReference type="SUPFAM" id="SSF81296">
    <property type="entry name" value="E set domains"/>
    <property type="match status" value="1"/>
</dbReference>
<reference evidence="2" key="1">
    <citation type="submission" date="2023-03" db="EMBL/GenBank/DDBJ databases">
        <title>Massive genome expansion in bonnet fungi (Mycena s.s.) driven by repeated elements and novel gene families across ecological guilds.</title>
        <authorList>
            <consortium name="Lawrence Berkeley National Laboratory"/>
            <person name="Harder C.B."/>
            <person name="Miyauchi S."/>
            <person name="Viragh M."/>
            <person name="Kuo A."/>
            <person name="Thoen E."/>
            <person name="Andreopoulos B."/>
            <person name="Lu D."/>
            <person name="Skrede I."/>
            <person name="Drula E."/>
            <person name="Henrissat B."/>
            <person name="Morin E."/>
            <person name="Kohler A."/>
            <person name="Barry K."/>
            <person name="LaButti K."/>
            <person name="Morin E."/>
            <person name="Salamov A."/>
            <person name="Lipzen A."/>
            <person name="Mereny Z."/>
            <person name="Hegedus B."/>
            <person name="Baldrian P."/>
            <person name="Stursova M."/>
            <person name="Weitz H."/>
            <person name="Taylor A."/>
            <person name="Grigoriev I.V."/>
            <person name="Nagy L.G."/>
            <person name="Martin F."/>
            <person name="Kauserud H."/>
        </authorList>
    </citation>
    <scope>NUCLEOTIDE SEQUENCE</scope>
    <source>
        <strain evidence="2">CBHHK002</strain>
    </source>
</reference>
<dbReference type="EMBL" id="JARIHO010000041">
    <property type="protein sequence ID" value="KAJ7327623.1"/>
    <property type="molecule type" value="Genomic_DNA"/>
</dbReference>
<gene>
    <name evidence="2" type="ORF">DFH08DRAFT_1026780</name>
</gene>
<evidence type="ECO:0000313" key="2">
    <source>
        <dbReference type="EMBL" id="KAJ7327623.1"/>
    </source>
</evidence>
<dbReference type="Gene3D" id="2.60.40.640">
    <property type="match status" value="1"/>
</dbReference>
<feature type="domain" description="Arrestin-like N-terminal" evidence="1">
    <location>
        <begin position="3"/>
        <end position="144"/>
    </location>
</feature>
<comment type="caution">
    <text evidence="2">The sequence shown here is derived from an EMBL/GenBank/DDBJ whole genome shotgun (WGS) entry which is preliminary data.</text>
</comment>
<evidence type="ECO:0000259" key="1">
    <source>
        <dbReference type="Pfam" id="PF00339"/>
    </source>
</evidence>
<dbReference type="InterPro" id="IPR011021">
    <property type="entry name" value="Arrestin-like_N"/>
</dbReference>
<feature type="non-terminal residue" evidence="2">
    <location>
        <position position="1"/>
    </location>
</feature>
<feature type="non-terminal residue" evidence="2">
    <location>
        <position position="192"/>
    </location>
</feature>
<protein>
    <recommendedName>
        <fullName evidence="1">Arrestin-like N-terminal domain-containing protein</fullName>
    </recommendedName>
</protein>
<sequence length="192" mass="21421">PIKLHFKDRVRVAGETIAGHVDLNMAQVKELHIHHLWINCRGAIKTQILVRNEKVPRTQSVVVCSMSFSLSLWTPGGASPEGGSQVHSCPFQFQLPGDSHPSFHCTAEPSHAAAISYSLEVVAEREGRRANHQIRRVFAVVPVATAEGLRAKESLQQSWTGPWRDITQEKKMRRGMWGDYSQACATVRSFTL</sequence>
<dbReference type="InterPro" id="IPR014752">
    <property type="entry name" value="Arrestin-like_C"/>
</dbReference>
<dbReference type="Pfam" id="PF00339">
    <property type="entry name" value="Arrestin_N"/>
    <property type="match status" value="1"/>
</dbReference>
<proteinExistence type="predicted"/>
<accession>A0AAD6ZKR6</accession>